<proteinExistence type="predicted"/>
<keyword evidence="1" id="KW-0433">Leucine-rich repeat</keyword>
<dbReference type="InterPro" id="IPR032675">
    <property type="entry name" value="LRR_dom_sf"/>
</dbReference>
<evidence type="ECO:0000256" key="2">
    <source>
        <dbReference type="ARBA" id="ARBA00022737"/>
    </source>
</evidence>
<dbReference type="GO" id="GO:0031102">
    <property type="term" value="P:neuron projection regeneration"/>
    <property type="evidence" value="ECO:0007669"/>
    <property type="project" value="TreeGrafter"/>
</dbReference>
<evidence type="ECO:0008006" key="4">
    <source>
        <dbReference type="Google" id="ProtNLM"/>
    </source>
</evidence>
<dbReference type="AlphaFoldDB" id="A0A6C0JQV6"/>
<dbReference type="SUPFAM" id="SSF52058">
    <property type="entry name" value="L domain-like"/>
    <property type="match status" value="1"/>
</dbReference>
<keyword evidence="2" id="KW-0677">Repeat</keyword>
<accession>A0A6C0JQV6</accession>
<dbReference type="Gene3D" id="3.80.10.10">
    <property type="entry name" value="Ribonuclease Inhibitor"/>
    <property type="match status" value="1"/>
</dbReference>
<evidence type="ECO:0000313" key="3">
    <source>
        <dbReference type="EMBL" id="QHU07939.1"/>
    </source>
</evidence>
<dbReference type="EMBL" id="MN740694">
    <property type="protein sequence ID" value="QHU07939.1"/>
    <property type="molecule type" value="Genomic_DNA"/>
</dbReference>
<organism evidence="3">
    <name type="scientific">viral metagenome</name>
    <dbReference type="NCBI Taxonomy" id="1070528"/>
    <lineage>
        <taxon>unclassified sequences</taxon>
        <taxon>metagenomes</taxon>
        <taxon>organismal metagenomes</taxon>
    </lineage>
</organism>
<evidence type="ECO:0000256" key="1">
    <source>
        <dbReference type="ARBA" id="ARBA00022614"/>
    </source>
</evidence>
<sequence length="258" mass="29415">MSDDDFYSLGTDVPLEINVAYEDLTKLDDIPVGTKIVRCENNKIVSIKSIPEGVEQLTCSNNKLKKLPTLPSTLKYLICEHNKLKTIPTLPKGLLTFRCYDNQLKTLPILPWDLEYIDCSHNEDMEDIYAEYFDDPERIKLYQYNKKAQDLRLPLVDTLPSERDYDAVVYHDSAKEVDRFVNLALVFPGVPPYVLAEIADWEKQPSNKTDLPGVSAFDVTQIGAFMGSIQSSSKAAKNKTPPTYNYPLKSKKYTKYIE</sequence>
<dbReference type="SMART" id="SM00364">
    <property type="entry name" value="LRR_BAC"/>
    <property type="match status" value="3"/>
</dbReference>
<name>A0A6C0JQV6_9ZZZZ</name>
<protein>
    <recommendedName>
        <fullName evidence="4">Leucine-rich repeat domain-containing protein</fullName>
    </recommendedName>
</protein>
<dbReference type="PANTHER" id="PTHR47114">
    <property type="match status" value="1"/>
</dbReference>
<dbReference type="PANTHER" id="PTHR47114:SF2">
    <property type="entry name" value="OLIGODENDROCYTE-MYELIN GLYCOPROTEIN"/>
    <property type="match status" value="1"/>
</dbReference>
<dbReference type="InterPro" id="IPR051071">
    <property type="entry name" value="LRR-bact_E3_ubiq_ligases"/>
</dbReference>
<reference evidence="3" key="1">
    <citation type="journal article" date="2020" name="Nature">
        <title>Giant virus diversity and host interactions through global metagenomics.</title>
        <authorList>
            <person name="Schulz F."/>
            <person name="Roux S."/>
            <person name="Paez-Espino D."/>
            <person name="Jungbluth S."/>
            <person name="Walsh D.A."/>
            <person name="Denef V.J."/>
            <person name="McMahon K.D."/>
            <person name="Konstantinidis K.T."/>
            <person name="Eloe-Fadrosh E.A."/>
            <person name="Kyrpides N.C."/>
            <person name="Woyke T."/>
        </authorList>
    </citation>
    <scope>NUCLEOTIDE SEQUENCE</scope>
    <source>
        <strain evidence="3">GVMAG-S-1062768-28</strain>
    </source>
</reference>